<keyword evidence="2" id="KW-1185">Reference proteome</keyword>
<evidence type="ECO:0000313" key="1">
    <source>
        <dbReference type="EMBL" id="AKC95509.1"/>
    </source>
</evidence>
<dbReference type="RefSeq" id="WP_046328615.1">
    <property type="nucleotide sequence ID" value="NZ_CP011280.1"/>
</dbReference>
<dbReference type="PATRIC" id="fig|1069640.6.peg.599"/>
<reference evidence="1 2" key="1">
    <citation type="journal article" date="2012" name="BMC Genomics">
        <title>Genomic sequence analysis and characterization of Sneathia amnii sp. nov.</title>
        <authorList>
            <consortium name="Vaginal Microbiome Consortium (additional members)"/>
            <person name="Harwich M.D.Jr."/>
            <person name="Serrano M.G."/>
            <person name="Fettweis J.M."/>
            <person name="Alves J.M."/>
            <person name="Reimers M.A."/>
            <person name="Buck G.A."/>
            <person name="Jefferson K.K."/>
        </authorList>
    </citation>
    <scope>NUCLEOTIDE SEQUENCE [LARGE SCALE GENOMIC DNA]</scope>
    <source>
        <strain evidence="1 2">SN35</strain>
    </source>
</reference>
<dbReference type="HOGENOM" id="CLU_1980098_0_0_0"/>
<protein>
    <submittedName>
        <fullName evidence="1">Uncharacterized protein</fullName>
    </submittedName>
</protein>
<dbReference type="KEGG" id="sns:VC03_03070"/>
<dbReference type="OrthoDB" id="9850007at2"/>
<dbReference type="Proteomes" id="UP000033103">
    <property type="component" value="Chromosome"/>
</dbReference>
<sequence length="126" mass="15413">MNSYFLALQEMKDNFNDKYIVILDRKNADFLYKGFVSVEKYDYEEDEIFKRIFVFHLENGNMITFDFEDAIYVKLNKLDEYGLIYDNYLIMTNNLHKENIQNYINFQNIDFTNNDIENILYEKNQF</sequence>
<accession>A0A0E3UTU7</accession>
<gene>
    <name evidence="1" type="ORF">VC03_03070</name>
</gene>
<dbReference type="STRING" id="187101.VC03_03070"/>
<proteinExistence type="predicted"/>
<dbReference type="EMBL" id="CP011280">
    <property type="protein sequence ID" value="AKC95509.1"/>
    <property type="molecule type" value="Genomic_DNA"/>
</dbReference>
<evidence type="ECO:0000313" key="2">
    <source>
        <dbReference type="Proteomes" id="UP000033103"/>
    </source>
</evidence>
<organism evidence="1 2">
    <name type="scientific">Sneathia vaginalis</name>
    <dbReference type="NCBI Taxonomy" id="187101"/>
    <lineage>
        <taxon>Bacteria</taxon>
        <taxon>Fusobacteriati</taxon>
        <taxon>Fusobacteriota</taxon>
        <taxon>Fusobacteriia</taxon>
        <taxon>Fusobacteriales</taxon>
        <taxon>Leptotrichiaceae</taxon>
        <taxon>Sneathia</taxon>
    </lineage>
</organism>
<dbReference type="AlphaFoldDB" id="A0A0E3UTU7"/>
<name>A0A0E3UTU7_9FUSO</name>